<gene>
    <name evidence="1" type="primary">tatD_1</name>
    <name evidence="1" type="ORF">SDC9_02346</name>
</gene>
<dbReference type="SUPFAM" id="SSF51556">
    <property type="entry name" value="Metallo-dependent hydrolases"/>
    <property type="match status" value="1"/>
</dbReference>
<name>A0A644SQF0_9ZZZZ</name>
<dbReference type="PANTHER" id="PTHR46124:SF3">
    <property type="entry name" value="HYDROLASE"/>
    <property type="match status" value="1"/>
</dbReference>
<protein>
    <submittedName>
        <fullName evidence="1">Tat-linked quality control protein TatD</fullName>
        <ecNumber evidence="1">3.1.21.-</ecNumber>
    </submittedName>
</protein>
<dbReference type="InterPro" id="IPR032466">
    <property type="entry name" value="Metal_Hydrolase"/>
</dbReference>
<dbReference type="AlphaFoldDB" id="A0A644SQF0"/>
<organism evidence="1">
    <name type="scientific">bioreactor metagenome</name>
    <dbReference type="NCBI Taxonomy" id="1076179"/>
    <lineage>
        <taxon>unclassified sequences</taxon>
        <taxon>metagenomes</taxon>
        <taxon>ecological metagenomes</taxon>
    </lineage>
</organism>
<dbReference type="GO" id="GO:0005829">
    <property type="term" value="C:cytosol"/>
    <property type="evidence" value="ECO:0007669"/>
    <property type="project" value="TreeGrafter"/>
</dbReference>
<dbReference type="EMBL" id="VSSQ01000003">
    <property type="protein sequence ID" value="MPL56855.1"/>
    <property type="molecule type" value="Genomic_DNA"/>
</dbReference>
<evidence type="ECO:0000313" key="1">
    <source>
        <dbReference type="EMBL" id="MPL56855.1"/>
    </source>
</evidence>
<proteinExistence type="predicted"/>
<reference evidence="1" key="1">
    <citation type="submission" date="2019-08" db="EMBL/GenBank/DDBJ databases">
        <authorList>
            <person name="Kucharzyk K."/>
            <person name="Murdoch R.W."/>
            <person name="Higgins S."/>
            <person name="Loffler F."/>
        </authorList>
    </citation>
    <scope>NUCLEOTIDE SEQUENCE</scope>
</reference>
<sequence length="225" mass="26209">MFNTLFNFLIDFISLNMIFFNFHHHNPQISYGIYNSTPEEKIPEHYFSVGIHPQSINEHWEKDLENLKIISQNPKCLAIGECGLDALVNIDENLQKKVFEAQIIWANQIQKPVIIHCVKRFQELIPFKKIAKVPLIIHGFNKKKAIADEMLKHGFYLSFGKSVLHNLSLQTSLKEIPLEKIFLETDDADFTLTELYQKTAEIKEISVEKLQEQISKNLEILNIQF</sequence>
<dbReference type="PANTHER" id="PTHR46124">
    <property type="entry name" value="D-AMINOACYL-TRNA DEACYLASE"/>
    <property type="match status" value="1"/>
</dbReference>
<accession>A0A644SQF0</accession>
<dbReference type="Pfam" id="PF01026">
    <property type="entry name" value="TatD_DNase"/>
    <property type="match status" value="1"/>
</dbReference>
<dbReference type="InterPro" id="IPR001130">
    <property type="entry name" value="TatD-like"/>
</dbReference>
<dbReference type="GO" id="GO:0016788">
    <property type="term" value="F:hydrolase activity, acting on ester bonds"/>
    <property type="evidence" value="ECO:0007669"/>
    <property type="project" value="InterPro"/>
</dbReference>
<dbReference type="Gene3D" id="3.20.20.140">
    <property type="entry name" value="Metal-dependent hydrolases"/>
    <property type="match status" value="1"/>
</dbReference>
<keyword evidence="1" id="KW-0378">Hydrolase</keyword>
<comment type="caution">
    <text evidence="1">The sequence shown here is derived from an EMBL/GenBank/DDBJ whole genome shotgun (WGS) entry which is preliminary data.</text>
</comment>
<dbReference type="EC" id="3.1.21.-" evidence="1"/>